<dbReference type="GO" id="GO:0032259">
    <property type="term" value="P:methylation"/>
    <property type="evidence" value="ECO:0007669"/>
    <property type="project" value="UniProtKB-KW"/>
</dbReference>
<feature type="domain" description="Methyltransferase" evidence="1">
    <location>
        <begin position="111"/>
        <end position="234"/>
    </location>
</feature>
<sequence length="398" mass="43372">MTEALTNQAITARRIELESVLLAAAPFWREMPFRIERPQWVDAFPELDAELQCMPMGALAQLLGDNSALVQWLSDRVAIPGYRSGLIHVAALARVGGNVEARSAWGVPGRKLAQIEAFASAVGKPPAAVLEWCAGKGHLGRLVAMTRGVDVTSLEIDPALCHAGERLAERARAAGQTFVVGDALRPEAAAMVAGRYVMALHACGDLHRDLVSAAAGGGAAGVAISPCCYYRLREIEYCPFSSDSRLRVSRDELHLAVTETVTAPDRNVRERDRAAQWKLAFVAWREASGGGYQTFKPVPSAWMLQPFSEFMARICDREGLASPPSSALSGLLKEGQRRFDVMMRRSAVRLAFRRVMELWLVCDLATPLIDAGFRVSIDAFCDRMLTPRNLLLNATAPG</sequence>
<evidence type="ECO:0000313" key="2">
    <source>
        <dbReference type="EMBL" id="QSI75493.1"/>
    </source>
</evidence>
<dbReference type="SUPFAM" id="SSF53335">
    <property type="entry name" value="S-adenosyl-L-methionine-dependent methyltransferases"/>
    <property type="match status" value="1"/>
</dbReference>
<dbReference type="CDD" id="cd02440">
    <property type="entry name" value="AdoMet_MTases"/>
    <property type="match status" value="1"/>
</dbReference>
<accession>A0ABX7M400</accession>
<keyword evidence="3" id="KW-1185">Reference proteome</keyword>
<evidence type="ECO:0000313" key="3">
    <source>
        <dbReference type="Proteomes" id="UP000663570"/>
    </source>
</evidence>
<reference evidence="2 3" key="1">
    <citation type="submission" date="2021-02" db="EMBL/GenBank/DDBJ databases">
        <title>Niveibacterium changnyeongensis HC41.</title>
        <authorList>
            <person name="Kang M."/>
        </authorList>
    </citation>
    <scope>NUCLEOTIDE SEQUENCE [LARGE SCALE GENOMIC DNA]</scope>
    <source>
        <strain evidence="2 3">HC41</strain>
    </source>
</reference>
<dbReference type="Proteomes" id="UP000663570">
    <property type="component" value="Chromosome"/>
</dbReference>
<proteinExistence type="predicted"/>
<protein>
    <submittedName>
        <fullName evidence="2">Methyltransferase</fullName>
    </submittedName>
</protein>
<dbReference type="InterPro" id="IPR029063">
    <property type="entry name" value="SAM-dependent_MTases_sf"/>
</dbReference>
<keyword evidence="2" id="KW-0489">Methyltransferase</keyword>
<evidence type="ECO:0000259" key="1">
    <source>
        <dbReference type="Pfam" id="PF13679"/>
    </source>
</evidence>
<gene>
    <name evidence="2" type="ORF">JY500_13405</name>
</gene>
<dbReference type="RefSeq" id="WP_206253105.1">
    <property type="nucleotide sequence ID" value="NZ_CP071060.1"/>
</dbReference>
<dbReference type="GO" id="GO:0008168">
    <property type="term" value="F:methyltransferase activity"/>
    <property type="evidence" value="ECO:0007669"/>
    <property type="project" value="UniProtKB-KW"/>
</dbReference>
<dbReference type="Pfam" id="PF13679">
    <property type="entry name" value="Methyltransf_32"/>
    <property type="match status" value="1"/>
</dbReference>
<dbReference type="InterPro" id="IPR025714">
    <property type="entry name" value="Methyltranfer_dom"/>
</dbReference>
<organism evidence="2 3">
    <name type="scientific">Niveibacterium microcysteis</name>
    <dbReference type="NCBI Taxonomy" id="2811415"/>
    <lineage>
        <taxon>Bacteria</taxon>
        <taxon>Pseudomonadati</taxon>
        <taxon>Pseudomonadota</taxon>
        <taxon>Betaproteobacteria</taxon>
        <taxon>Rhodocyclales</taxon>
        <taxon>Rhodocyclaceae</taxon>
        <taxon>Niveibacterium</taxon>
    </lineage>
</organism>
<dbReference type="Gene3D" id="3.40.50.150">
    <property type="entry name" value="Vaccinia Virus protein VP39"/>
    <property type="match status" value="1"/>
</dbReference>
<dbReference type="PANTHER" id="PTHR13369:SF0">
    <property type="entry name" value="GLUTATHIONE S-TRANSFERASE C-TERMINAL DOMAIN-CONTAINING PROTEIN"/>
    <property type="match status" value="1"/>
</dbReference>
<keyword evidence="2" id="KW-0808">Transferase</keyword>
<dbReference type="PANTHER" id="PTHR13369">
    <property type="match status" value="1"/>
</dbReference>
<dbReference type="EMBL" id="CP071060">
    <property type="protein sequence ID" value="QSI75493.1"/>
    <property type="molecule type" value="Genomic_DNA"/>
</dbReference>
<name>A0ABX7M400_9RHOO</name>